<evidence type="ECO:0000256" key="1">
    <source>
        <dbReference type="SAM" id="Coils"/>
    </source>
</evidence>
<dbReference type="RefSeq" id="WP_042411184.1">
    <property type="nucleotide sequence ID" value="NZ_BAWO01000059.1"/>
</dbReference>
<protein>
    <submittedName>
        <fullName evidence="2">Uncharacterized protein</fullName>
    </submittedName>
</protein>
<evidence type="ECO:0000313" key="2">
    <source>
        <dbReference type="EMBL" id="GAJ41181.1"/>
    </source>
</evidence>
<sequence length="113" mass="13856">MDEMTKQSYIQKSLEEWKEDISEVLSQINQEYEEVKQELRVYAYKYSITKQVIQSTVNEEIIKTIRQRYHIPFEEKYEKLKEAIRDLEEKRRVFQMFVDKIDEVTRKETAKPV</sequence>
<dbReference type="EMBL" id="BAWO01000059">
    <property type="protein sequence ID" value="GAJ41181.1"/>
    <property type="molecule type" value="Genomic_DNA"/>
</dbReference>
<organism evidence="2 3">
    <name type="scientific">Parageobacillus caldoxylosilyticus NBRC 107762</name>
    <dbReference type="NCBI Taxonomy" id="1220594"/>
    <lineage>
        <taxon>Bacteria</taxon>
        <taxon>Bacillati</taxon>
        <taxon>Bacillota</taxon>
        <taxon>Bacilli</taxon>
        <taxon>Bacillales</taxon>
        <taxon>Anoxybacillaceae</taxon>
        <taxon>Saccharococcus</taxon>
    </lineage>
</organism>
<dbReference type="GeneID" id="301194470"/>
<dbReference type="Proteomes" id="UP000023561">
    <property type="component" value="Unassembled WGS sequence"/>
</dbReference>
<name>A0A023DJI6_9BACL</name>
<feature type="coiled-coil region" evidence="1">
    <location>
        <begin position="14"/>
        <end position="45"/>
    </location>
</feature>
<proteinExistence type="predicted"/>
<accession>A0A023DJI6</accession>
<keyword evidence="3" id="KW-1185">Reference proteome</keyword>
<gene>
    <name evidence="2" type="ORF">GCA01S_059_00380</name>
</gene>
<reference evidence="2 3" key="1">
    <citation type="submission" date="2014-04" db="EMBL/GenBank/DDBJ databases">
        <title>Whole genome shotgun sequence of Geobacillus caldoxylosilyticus NBRC 107762.</title>
        <authorList>
            <person name="Hosoyama A."/>
            <person name="Hosoyama Y."/>
            <person name="Katano-Makiyama Y."/>
            <person name="Tsuchikane K."/>
            <person name="Ohji S."/>
            <person name="Ichikawa N."/>
            <person name="Yamazoe A."/>
            <person name="Fujita N."/>
        </authorList>
    </citation>
    <scope>NUCLEOTIDE SEQUENCE [LARGE SCALE GENOMIC DNA]</scope>
    <source>
        <strain evidence="2 3">NBRC 107762</strain>
    </source>
</reference>
<evidence type="ECO:0000313" key="3">
    <source>
        <dbReference type="Proteomes" id="UP000023561"/>
    </source>
</evidence>
<comment type="caution">
    <text evidence="2">The sequence shown here is derived from an EMBL/GenBank/DDBJ whole genome shotgun (WGS) entry which is preliminary data.</text>
</comment>
<dbReference type="AlphaFoldDB" id="A0A023DJI6"/>
<keyword evidence="1" id="KW-0175">Coiled coil</keyword>
<dbReference type="OrthoDB" id="2906801at2"/>